<dbReference type="AlphaFoldDB" id="K3W7I3"/>
<reference evidence="3" key="2">
    <citation type="submission" date="2010-04" db="EMBL/GenBank/DDBJ databases">
        <authorList>
            <person name="Buell R."/>
            <person name="Hamilton J."/>
            <person name="Hostetler J."/>
        </authorList>
    </citation>
    <scope>NUCLEOTIDE SEQUENCE [LARGE SCALE GENOMIC DNA]</scope>
    <source>
        <strain evidence="3">DAOM:BR144</strain>
    </source>
</reference>
<reference evidence="2" key="3">
    <citation type="submission" date="2015-02" db="UniProtKB">
        <authorList>
            <consortium name="EnsemblProtists"/>
        </authorList>
    </citation>
    <scope>IDENTIFICATION</scope>
    <source>
        <strain evidence="2">DAOM BR144</strain>
    </source>
</reference>
<evidence type="ECO:0000313" key="3">
    <source>
        <dbReference type="Proteomes" id="UP000019132"/>
    </source>
</evidence>
<keyword evidence="3" id="KW-1185">Reference proteome</keyword>
<dbReference type="Proteomes" id="UP000019132">
    <property type="component" value="Unassembled WGS sequence"/>
</dbReference>
<accession>K3W7I3</accession>
<dbReference type="InParanoid" id="K3W7I3"/>
<dbReference type="EnsemblProtists" id="PYU1_T000924">
    <property type="protein sequence ID" value="PYU1_T000924"/>
    <property type="gene ID" value="PYU1_G000924"/>
</dbReference>
<feature type="compositionally biased region" description="Low complexity" evidence="1">
    <location>
        <begin position="13"/>
        <end position="33"/>
    </location>
</feature>
<dbReference type="EMBL" id="GL376620">
    <property type="status" value="NOT_ANNOTATED_CDS"/>
    <property type="molecule type" value="Genomic_DNA"/>
</dbReference>
<name>K3W7I3_GLOUD</name>
<proteinExistence type="predicted"/>
<evidence type="ECO:0008006" key="4">
    <source>
        <dbReference type="Google" id="ProtNLM"/>
    </source>
</evidence>
<reference evidence="3" key="1">
    <citation type="journal article" date="2010" name="Genome Biol.">
        <title>Genome sequence of the necrotrophic plant pathogen Pythium ultimum reveals original pathogenicity mechanisms and effector repertoire.</title>
        <authorList>
            <person name="Levesque C.A."/>
            <person name="Brouwer H."/>
            <person name="Cano L."/>
            <person name="Hamilton J.P."/>
            <person name="Holt C."/>
            <person name="Huitema E."/>
            <person name="Raffaele S."/>
            <person name="Robideau G.P."/>
            <person name="Thines M."/>
            <person name="Win J."/>
            <person name="Zerillo M.M."/>
            <person name="Beakes G.W."/>
            <person name="Boore J.L."/>
            <person name="Busam D."/>
            <person name="Dumas B."/>
            <person name="Ferriera S."/>
            <person name="Fuerstenberg S.I."/>
            <person name="Gachon C.M."/>
            <person name="Gaulin E."/>
            <person name="Govers F."/>
            <person name="Grenville-Briggs L."/>
            <person name="Horner N."/>
            <person name="Hostetler J."/>
            <person name="Jiang R.H."/>
            <person name="Johnson J."/>
            <person name="Krajaejun T."/>
            <person name="Lin H."/>
            <person name="Meijer H.J."/>
            <person name="Moore B."/>
            <person name="Morris P."/>
            <person name="Phuntmart V."/>
            <person name="Puiu D."/>
            <person name="Shetty J."/>
            <person name="Stajich J.E."/>
            <person name="Tripathy S."/>
            <person name="Wawra S."/>
            <person name="van West P."/>
            <person name="Whitty B.R."/>
            <person name="Coutinho P.M."/>
            <person name="Henrissat B."/>
            <person name="Martin F."/>
            <person name="Thomas P.D."/>
            <person name="Tyler B.M."/>
            <person name="De Vries R.P."/>
            <person name="Kamoun S."/>
            <person name="Yandell M."/>
            <person name="Tisserat N."/>
            <person name="Buell C.R."/>
        </authorList>
    </citation>
    <scope>NUCLEOTIDE SEQUENCE</scope>
    <source>
        <strain evidence="3">DAOM:BR144</strain>
    </source>
</reference>
<evidence type="ECO:0000256" key="1">
    <source>
        <dbReference type="SAM" id="MobiDB-lite"/>
    </source>
</evidence>
<dbReference type="VEuPathDB" id="FungiDB:PYU1_G000924"/>
<evidence type="ECO:0000313" key="2">
    <source>
        <dbReference type="EnsemblProtists" id="PYU1_T000924"/>
    </source>
</evidence>
<dbReference type="HOGENOM" id="CLU_1291262_0_0_1"/>
<dbReference type="eggNOG" id="ENOG502SBCE">
    <property type="taxonomic scope" value="Eukaryota"/>
</dbReference>
<protein>
    <recommendedName>
        <fullName evidence="4">FLZ-type domain-containing protein</fullName>
    </recommendedName>
</protein>
<feature type="region of interest" description="Disordered" evidence="1">
    <location>
        <begin position="1"/>
        <end position="33"/>
    </location>
</feature>
<sequence>MPLDADAFDSKESPLSPQDAAASPSSWASTSRSTFDSDVTLDDAFLDLEALALSAGSDYEDTCRRDRRYSYHYHADDKAEASVPGSGLPLVCSNCGVSFFSLQVTDDELECYCSGECKWSVIMYREMDRRMYALRHRMNSRHQSPQPMHANNSVVSATYETSTTVDTESYESYHQYMDDVISCH</sequence>
<organism evidence="2 3">
    <name type="scientific">Globisporangium ultimum (strain ATCC 200006 / CBS 805.95 / DAOM BR144)</name>
    <name type="common">Pythium ultimum</name>
    <dbReference type="NCBI Taxonomy" id="431595"/>
    <lineage>
        <taxon>Eukaryota</taxon>
        <taxon>Sar</taxon>
        <taxon>Stramenopiles</taxon>
        <taxon>Oomycota</taxon>
        <taxon>Peronosporomycetes</taxon>
        <taxon>Pythiales</taxon>
        <taxon>Pythiaceae</taxon>
        <taxon>Globisporangium</taxon>
    </lineage>
</organism>